<dbReference type="KEGG" id="mbe:MBM_01422"/>
<organism evidence="1 2">
    <name type="scientific">Marssonina brunnea f. sp. multigermtubi (strain MB_m1)</name>
    <name type="common">Marssonina leaf spot fungus</name>
    <dbReference type="NCBI Taxonomy" id="1072389"/>
    <lineage>
        <taxon>Eukaryota</taxon>
        <taxon>Fungi</taxon>
        <taxon>Dikarya</taxon>
        <taxon>Ascomycota</taxon>
        <taxon>Pezizomycotina</taxon>
        <taxon>Leotiomycetes</taxon>
        <taxon>Helotiales</taxon>
        <taxon>Drepanopezizaceae</taxon>
        <taxon>Drepanopeziza</taxon>
    </lineage>
</organism>
<name>K1WSX1_MARBU</name>
<gene>
    <name evidence="1" type="ORF">MBM_01422</name>
</gene>
<sequence>MDLNPPGPAKRPAHGNQRTQSECVRSLCTPVCFGAAKNPRWMRCRGRARGLYGAQAGPFPVEIGFDGLVAGRTDAGMRGRGDAVVPGTFVVPYTLYLAPCTLAHTVFYWEGQELPSLLSPVGVTGTDGLTDGRYEVERVKSWGGLTVAGNVMSWTTDQASFRYVHLGWQAEARCVDLIMCGRGSTKDGGGMQETR</sequence>
<reference evidence="1 2" key="1">
    <citation type="journal article" date="2012" name="BMC Genomics">
        <title>Sequencing the genome of Marssonina brunnea reveals fungus-poplar co-evolution.</title>
        <authorList>
            <person name="Zhu S."/>
            <person name="Cao Y.-Z."/>
            <person name="Jiang C."/>
            <person name="Tan B.-Y."/>
            <person name="Wang Z."/>
            <person name="Feng S."/>
            <person name="Zhang L."/>
            <person name="Su X.-H."/>
            <person name="Brejova B."/>
            <person name="Vinar T."/>
            <person name="Xu M."/>
            <person name="Wang M.-X."/>
            <person name="Zhang S.-G."/>
            <person name="Huang M.-R."/>
            <person name="Wu R."/>
            <person name="Zhou Y."/>
        </authorList>
    </citation>
    <scope>NUCLEOTIDE SEQUENCE [LARGE SCALE GENOMIC DNA]</scope>
    <source>
        <strain evidence="1 2">MB_m1</strain>
    </source>
</reference>
<accession>K1WSX1</accession>
<evidence type="ECO:0000313" key="2">
    <source>
        <dbReference type="Proteomes" id="UP000006753"/>
    </source>
</evidence>
<proteinExistence type="predicted"/>
<dbReference type="AlphaFoldDB" id="K1WSX1"/>
<dbReference type="HOGENOM" id="CLU_1396614_0_0_1"/>
<keyword evidence="2" id="KW-1185">Reference proteome</keyword>
<dbReference type="InParanoid" id="K1WSX1"/>
<protein>
    <submittedName>
        <fullName evidence="1">Uncharacterized protein</fullName>
    </submittedName>
</protein>
<evidence type="ECO:0000313" key="1">
    <source>
        <dbReference type="EMBL" id="EKD20740.1"/>
    </source>
</evidence>
<dbReference type="Proteomes" id="UP000006753">
    <property type="component" value="Unassembled WGS sequence"/>
</dbReference>
<dbReference type="EMBL" id="JH921429">
    <property type="protein sequence ID" value="EKD20740.1"/>
    <property type="molecule type" value="Genomic_DNA"/>
</dbReference>